<name>A0A433ZZI6_9FLAO</name>
<sequence length="45" mass="4756">PTGGAEPDGPVAAIYKDIARKVAIKIAEKAKDMTSKFPSIVIKND</sequence>
<feature type="non-terminal residue" evidence="1">
    <location>
        <position position="1"/>
    </location>
</feature>
<evidence type="ECO:0000313" key="2">
    <source>
        <dbReference type="Proteomes" id="UP000288102"/>
    </source>
</evidence>
<dbReference type="AlphaFoldDB" id="A0A433ZZI6"/>
<accession>A0A433ZZI6</accession>
<comment type="caution">
    <text evidence="1">The sequence shown here is derived from an EMBL/GenBank/DDBJ whole genome shotgun (WGS) entry which is preliminary data.</text>
</comment>
<dbReference type="EMBL" id="QWDM01000220">
    <property type="protein sequence ID" value="RUT67538.1"/>
    <property type="molecule type" value="Genomic_DNA"/>
</dbReference>
<dbReference type="Proteomes" id="UP000288102">
    <property type="component" value="Unassembled WGS sequence"/>
</dbReference>
<proteinExistence type="predicted"/>
<protein>
    <submittedName>
        <fullName evidence="1">Iron-sulfur cluster carrier protein ApbC</fullName>
    </submittedName>
</protein>
<organism evidence="1 2">
    <name type="scientific">Flavobacterium cupreum</name>
    <dbReference type="NCBI Taxonomy" id="2133766"/>
    <lineage>
        <taxon>Bacteria</taxon>
        <taxon>Pseudomonadati</taxon>
        <taxon>Bacteroidota</taxon>
        <taxon>Flavobacteriia</taxon>
        <taxon>Flavobacteriales</taxon>
        <taxon>Flavobacteriaceae</taxon>
        <taxon>Flavobacterium</taxon>
    </lineage>
</organism>
<reference evidence="2" key="1">
    <citation type="journal article" date="2019" name="Syst. Appl. Microbiol.">
        <title>Flavobacterium circumlabens sp. nov. and Flavobacterium cupreum sp. nov., two psychrotrophic species isolated from Antarctic environmental samples.</title>
        <authorList>
            <person name="Kralova S."/>
            <person name="Busse H.-J."/>
            <person name="Svec P."/>
            <person name="Maslanova I."/>
            <person name="Stankova E."/>
            <person name="Bartak M."/>
            <person name="Sedlacek I."/>
        </authorList>
    </citation>
    <scope>NUCLEOTIDE SEQUENCE [LARGE SCALE GENOMIC DNA]</scope>
    <source>
        <strain evidence="2">CCM 8825</strain>
    </source>
</reference>
<evidence type="ECO:0000313" key="1">
    <source>
        <dbReference type="EMBL" id="RUT67538.1"/>
    </source>
</evidence>
<gene>
    <name evidence="1" type="ORF">D0817_25925</name>
</gene>
<keyword evidence="2" id="KW-1185">Reference proteome</keyword>